<keyword evidence="4" id="KW-0659">Purine metabolism</keyword>
<dbReference type="PANTHER" id="PTHR43466:SF1">
    <property type="entry name" value="2-OXO-4-HYDROXY-4-CARBOXY-5-UREIDOIMIDAZOLINE DECARBOXYLASE-RELATED"/>
    <property type="match status" value="1"/>
</dbReference>
<dbReference type="InterPro" id="IPR036778">
    <property type="entry name" value="OHCU_decarboxylase_sf"/>
</dbReference>
<proteinExistence type="predicted"/>
<feature type="domain" description="Oxo-4-hydroxy-4-carboxy-5-ureidoimidazoline decarboxylase" evidence="7">
    <location>
        <begin position="80"/>
        <end position="133"/>
    </location>
</feature>
<name>A0ABT1I523_9PSEU</name>
<sequence length="137" mass="15337">MPSLLEVLNRAGEDDLLRCCGSARWARELRAQRPFRSLGEVEEVSAAVLATLDWPEVVPLLEQVARVRQRWPDLGRGELIYEQRFGHPFVLRAESMSRAAVLAQLRHRSGNDRATERATAIAELAGVVAVRLRGLVL</sequence>
<keyword evidence="6" id="KW-0456">Lyase</keyword>
<organism evidence="8 9">
    <name type="scientific">Actinokineospora diospyrosa</name>
    <dbReference type="NCBI Taxonomy" id="103728"/>
    <lineage>
        <taxon>Bacteria</taxon>
        <taxon>Bacillati</taxon>
        <taxon>Actinomycetota</taxon>
        <taxon>Actinomycetes</taxon>
        <taxon>Pseudonocardiales</taxon>
        <taxon>Pseudonocardiaceae</taxon>
        <taxon>Actinokineospora</taxon>
    </lineage>
</organism>
<evidence type="ECO:0000256" key="3">
    <source>
        <dbReference type="ARBA" id="ARBA00012257"/>
    </source>
</evidence>
<dbReference type="EC" id="4.1.1.97" evidence="3"/>
<dbReference type="SUPFAM" id="SSF158694">
    <property type="entry name" value="UraD-Like"/>
    <property type="match status" value="1"/>
</dbReference>
<evidence type="ECO:0000256" key="5">
    <source>
        <dbReference type="ARBA" id="ARBA00022793"/>
    </source>
</evidence>
<dbReference type="Gene3D" id="1.10.3330.10">
    <property type="entry name" value="Oxo-4-hydroxy-4-carboxy-5-ureidoimidazoline decarboxylase"/>
    <property type="match status" value="2"/>
</dbReference>
<keyword evidence="5" id="KW-0210">Decarboxylase</keyword>
<evidence type="ECO:0000313" key="9">
    <source>
        <dbReference type="Proteomes" id="UP001205185"/>
    </source>
</evidence>
<evidence type="ECO:0000256" key="4">
    <source>
        <dbReference type="ARBA" id="ARBA00022631"/>
    </source>
</evidence>
<dbReference type="RefSeq" id="WP_253884647.1">
    <property type="nucleotide sequence ID" value="NZ_BAAAVB010000002.1"/>
</dbReference>
<dbReference type="EMBL" id="JAMTCO010000001">
    <property type="protein sequence ID" value="MCP2267729.1"/>
    <property type="molecule type" value="Genomic_DNA"/>
</dbReference>
<dbReference type="PANTHER" id="PTHR43466">
    <property type="entry name" value="2-OXO-4-HYDROXY-4-CARBOXY-5-UREIDOIMIDAZOLINE DECARBOXYLASE-RELATED"/>
    <property type="match status" value="1"/>
</dbReference>
<comment type="caution">
    <text evidence="8">The sequence shown here is derived from an EMBL/GenBank/DDBJ whole genome shotgun (WGS) entry which is preliminary data.</text>
</comment>
<evidence type="ECO:0000259" key="7">
    <source>
        <dbReference type="Pfam" id="PF09349"/>
    </source>
</evidence>
<evidence type="ECO:0000313" key="8">
    <source>
        <dbReference type="EMBL" id="MCP2267729.1"/>
    </source>
</evidence>
<dbReference type="Proteomes" id="UP001205185">
    <property type="component" value="Unassembled WGS sequence"/>
</dbReference>
<reference evidence="8 9" key="1">
    <citation type="submission" date="2022-06" db="EMBL/GenBank/DDBJ databases">
        <title>Genomic Encyclopedia of Archaeal and Bacterial Type Strains, Phase II (KMG-II): from individual species to whole genera.</title>
        <authorList>
            <person name="Goeker M."/>
        </authorList>
    </citation>
    <scope>NUCLEOTIDE SEQUENCE [LARGE SCALE GENOMIC DNA]</scope>
    <source>
        <strain evidence="8 9">DSM 44255</strain>
    </source>
</reference>
<gene>
    <name evidence="8" type="ORF">LV75_000211</name>
</gene>
<comment type="catalytic activity">
    <reaction evidence="1">
        <text>5-hydroxy-2-oxo-4-ureido-2,5-dihydro-1H-imidazole-5-carboxylate + H(+) = (S)-allantoin + CO2</text>
        <dbReference type="Rhea" id="RHEA:26301"/>
        <dbReference type="ChEBI" id="CHEBI:15378"/>
        <dbReference type="ChEBI" id="CHEBI:15678"/>
        <dbReference type="ChEBI" id="CHEBI:16526"/>
        <dbReference type="ChEBI" id="CHEBI:58639"/>
        <dbReference type="EC" id="4.1.1.97"/>
    </reaction>
</comment>
<accession>A0ABT1I523</accession>
<dbReference type="InterPro" id="IPR018020">
    <property type="entry name" value="OHCU_decarboxylase"/>
</dbReference>
<dbReference type="Pfam" id="PF09349">
    <property type="entry name" value="OHCU_decarbox"/>
    <property type="match status" value="1"/>
</dbReference>
<evidence type="ECO:0000256" key="2">
    <source>
        <dbReference type="ARBA" id="ARBA00004754"/>
    </source>
</evidence>
<evidence type="ECO:0000256" key="1">
    <source>
        <dbReference type="ARBA" id="ARBA00001163"/>
    </source>
</evidence>
<protein>
    <recommendedName>
        <fullName evidence="3">2-oxo-4-hydroxy-4-carboxy-5-ureidoimidazoline decarboxylase</fullName>
        <ecNumber evidence="3">4.1.1.97</ecNumber>
    </recommendedName>
</protein>
<keyword evidence="9" id="KW-1185">Reference proteome</keyword>
<comment type="pathway">
    <text evidence="2">Purine metabolism; urate degradation; (S)-allantoin from urate: step 3/3.</text>
</comment>
<evidence type="ECO:0000256" key="6">
    <source>
        <dbReference type="ARBA" id="ARBA00023239"/>
    </source>
</evidence>